<reference evidence="1 2" key="1">
    <citation type="submission" date="2013-11" db="EMBL/GenBank/DDBJ databases">
        <title>Draft genome of the bovine lungworm Dictyocaulus viviparus.</title>
        <authorList>
            <person name="Mitreva M."/>
        </authorList>
    </citation>
    <scope>NUCLEOTIDE SEQUENCE [LARGE SCALE GENOMIC DNA]</scope>
    <source>
        <strain evidence="1 2">HannoverDv2000</strain>
    </source>
</reference>
<dbReference type="AlphaFoldDB" id="A0A0D8XJB0"/>
<accession>A0A0D8XJB0</accession>
<keyword evidence="2" id="KW-1185">Reference proteome</keyword>
<organism evidence="1 2">
    <name type="scientific">Dictyocaulus viviparus</name>
    <name type="common">Bovine lungworm</name>
    <dbReference type="NCBI Taxonomy" id="29172"/>
    <lineage>
        <taxon>Eukaryota</taxon>
        <taxon>Metazoa</taxon>
        <taxon>Ecdysozoa</taxon>
        <taxon>Nematoda</taxon>
        <taxon>Chromadorea</taxon>
        <taxon>Rhabditida</taxon>
        <taxon>Rhabditina</taxon>
        <taxon>Rhabditomorpha</taxon>
        <taxon>Strongyloidea</taxon>
        <taxon>Metastrongylidae</taxon>
        <taxon>Dictyocaulus</taxon>
    </lineage>
</organism>
<evidence type="ECO:0000313" key="2">
    <source>
        <dbReference type="Proteomes" id="UP000053766"/>
    </source>
</evidence>
<protein>
    <submittedName>
        <fullName evidence="1">Uncharacterized protein</fullName>
    </submittedName>
</protein>
<proteinExistence type="predicted"/>
<dbReference type="EMBL" id="KN716670">
    <property type="protein sequence ID" value="KJH42401.1"/>
    <property type="molecule type" value="Genomic_DNA"/>
</dbReference>
<name>A0A0D8XJB0_DICVI</name>
<evidence type="ECO:0000313" key="1">
    <source>
        <dbReference type="EMBL" id="KJH42401.1"/>
    </source>
</evidence>
<reference evidence="2" key="2">
    <citation type="journal article" date="2016" name="Sci. Rep.">
        <title>Dictyocaulus viviparus genome, variome and transcriptome elucidate lungworm biology and support future intervention.</title>
        <authorList>
            <person name="McNulty S.N."/>
            <person name="Strube C."/>
            <person name="Rosa B.A."/>
            <person name="Martin J.C."/>
            <person name="Tyagi R."/>
            <person name="Choi Y.J."/>
            <person name="Wang Q."/>
            <person name="Hallsworth Pepin K."/>
            <person name="Zhang X."/>
            <person name="Ozersky P."/>
            <person name="Wilson R.K."/>
            <person name="Sternberg P.W."/>
            <person name="Gasser R.B."/>
            <person name="Mitreva M."/>
        </authorList>
    </citation>
    <scope>NUCLEOTIDE SEQUENCE [LARGE SCALE GENOMIC DNA]</scope>
    <source>
        <strain evidence="2">HannoverDv2000</strain>
    </source>
</reference>
<sequence length="79" mass="8936">MRNWASRKDFNGRRKLHDASMIQTVVVLIATRKCDLTALKYLGVLDLFCLISAIERISSNIVHLVSTDPFVGYTTPQIN</sequence>
<gene>
    <name evidence="1" type="ORF">DICVIV_11613</name>
</gene>
<dbReference type="Proteomes" id="UP000053766">
    <property type="component" value="Unassembled WGS sequence"/>
</dbReference>